<keyword evidence="6" id="KW-0694">RNA-binding</keyword>
<dbReference type="GO" id="GO:0005846">
    <property type="term" value="C:nuclear cap binding complex"/>
    <property type="evidence" value="ECO:0007669"/>
    <property type="project" value="InterPro"/>
</dbReference>
<evidence type="ECO:0000256" key="5">
    <source>
        <dbReference type="ARBA" id="ARBA00022816"/>
    </source>
</evidence>
<dbReference type="InterPro" id="IPR027159">
    <property type="entry name" value="CBP80"/>
</dbReference>
<organism evidence="13 14">
    <name type="scientific">Metschnikowia aff. pulcherrima</name>
    <dbReference type="NCBI Taxonomy" id="2163413"/>
    <lineage>
        <taxon>Eukaryota</taxon>
        <taxon>Fungi</taxon>
        <taxon>Dikarya</taxon>
        <taxon>Ascomycota</taxon>
        <taxon>Saccharomycotina</taxon>
        <taxon>Pichiomycetes</taxon>
        <taxon>Metschnikowiaceae</taxon>
        <taxon>Metschnikowia</taxon>
    </lineage>
</organism>
<evidence type="ECO:0000256" key="10">
    <source>
        <dbReference type="ARBA" id="ARBA00074671"/>
    </source>
</evidence>
<evidence type="ECO:0000256" key="11">
    <source>
        <dbReference type="SAM" id="MobiDB-lite"/>
    </source>
</evidence>
<keyword evidence="7" id="KW-0508">mRNA splicing</keyword>
<dbReference type="GO" id="GO:0003729">
    <property type="term" value="F:mRNA binding"/>
    <property type="evidence" value="ECO:0007669"/>
    <property type="project" value="TreeGrafter"/>
</dbReference>
<dbReference type="InterPro" id="IPR016024">
    <property type="entry name" value="ARM-type_fold"/>
</dbReference>
<dbReference type="GO" id="GO:0006397">
    <property type="term" value="P:mRNA processing"/>
    <property type="evidence" value="ECO:0007669"/>
    <property type="project" value="UniProtKB-KW"/>
</dbReference>
<keyword evidence="3" id="KW-0813">Transport</keyword>
<dbReference type="EMBL" id="CP034456">
    <property type="protein sequence ID" value="QBM85834.1"/>
    <property type="molecule type" value="Genomic_DNA"/>
</dbReference>
<evidence type="ECO:0000256" key="7">
    <source>
        <dbReference type="ARBA" id="ARBA00023187"/>
    </source>
</evidence>
<comment type="similarity">
    <text evidence="2">Belongs to the NCBP1 family.</text>
</comment>
<feature type="domain" description="MIF4G" evidence="12">
    <location>
        <begin position="39"/>
        <end position="270"/>
    </location>
</feature>
<keyword evidence="14" id="KW-1185">Reference proteome</keyword>
<reference evidence="14" key="1">
    <citation type="submission" date="2019-03" db="EMBL/GenBank/DDBJ databases">
        <title>Snf2 controls pulcherriminic acid biosynthesis and connects pigmentation and antifungal activity of the yeast Metschnikowia pulcherrima.</title>
        <authorList>
            <person name="Gore-Lloyd D."/>
            <person name="Sumann I."/>
            <person name="Brachmann A.O."/>
            <person name="Schneeberger K."/>
            <person name="Ortiz-Merino R.A."/>
            <person name="Moreno-Beltran M."/>
            <person name="Schlaefli M."/>
            <person name="Kirner P."/>
            <person name="Santos Kron A."/>
            <person name="Wolfe K.H."/>
            <person name="Piel J."/>
            <person name="Ahrens C.H."/>
            <person name="Henk D."/>
            <person name="Freimoser F.M."/>
        </authorList>
    </citation>
    <scope>NUCLEOTIDE SEQUENCE [LARGE SCALE GENOMIC DNA]</scope>
    <source>
        <strain evidence="14">APC 1.2</strain>
    </source>
</reference>
<dbReference type="GO" id="GO:0006406">
    <property type="term" value="P:mRNA export from nucleus"/>
    <property type="evidence" value="ECO:0007669"/>
    <property type="project" value="InterPro"/>
</dbReference>
<dbReference type="GO" id="GO:0005634">
    <property type="term" value="C:nucleus"/>
    <property type="evidence" value="ECO:0007669"/>
    <property type="project" value="UniProtKB-SubCell"/>
</dbReference>
<comment type="subcellular location">
    <subcellularLocation>
        <location evidence="1">Nucleus</location>
    </subcellularLocation>
</comment>
<sequence length="960" mass="110464">MENPAKRSRDEFEQSAGNSYSEQDEFSKRAHADPIAELITNICKDIRRIGENSNLTNQVDDISYISNPIVAEFEKIDKLRQAVLSTFYAVVREQPQKIPNICVLIFICNAKNFLVAKYVIEYFHAKAQEQLDSLKNKDEVMADADAGLSGKEDLEDVETAGIFNDLKSIFKFLAALSPIIENQSVANILKQFLNTAIELQNSSSKRNGLAEEIFYNVLVALPYLFANDYSPQTIETANELLELAQKFNIVESDSARTVSVLEPFDSKNSNFTDNMPYKPQKIVNLILPALVSLQTPEKNWASLESSVFINFRELTEPIISSALQNNTISSEVVKHALPQLAIPEIEDLKKYRPVGLIDNLWFEHPRLLFQVYNTTTSFETVPPIESYIGLFFKDLAFDILTNMSFNQKEASIQLSILDLFCSRDLFSPPGSTIDQLSLIAKDNESGENQPPLSTWKVEDVAVESILTMIFQLPKSLYNEIYYYTVLISCCRESPESIAPVFGRAIRFFYNNLETFDYELKIRFMDWMTTQISNFDFSWKWDEWVADSVKYANLTYHPKKNFIKNLIAKEIRLSNKSRIRDSFVTMTQDENGEARVVALNEFYQYLDISLFPQSTEYMINYDFHLYGGESEDLKHIITTSIHNRVESIRQNPMVSAQEELIYEFSNPQMPLNEVANKLYDFIIANWRSNEQFNEMVNETVEAIKSSVVNVNTEQVMINLIFQTYAYIGSRSIYSVVSIINRDVAKLKYISGMQVTEEDYRVSGNDFIFPELNLTQEDVDLRQTWIVDSILRIWVHQPQVAFLILEYLIEFRILNPQLLIRKALSSDHNLIINNVSCMESMNRVLSGSAKSENFKDVILLLFSLIVDNLNATLKNLAPEDPVKSPVQIIKDFSNEDVANAELMKKIDLQWLFYEYKGLLKTYVRKFNLQYADFAADVKQCFEGIENEPVKTDALRWIVELDY</sequence>
<dbReference type="GO" id="GO:0000184">
    <property type="term" value="P:nuclear-transcribed mRNA catabolic process, nonsense-mediated decay"/>
    <property type="evidence" value="ECO:0007669"/>
    <property type="project" value="TreeGrafter"/>
</dbReference>
<dbReference type="Gene3D" id="1.25.40.180">
    <property type="match status" value="3"/>
</dbReference>
<evidence type="ECO:0000256" key="1">
    <source>
        <dbReference type="ARBA" id="ARBA00004123"/>
    </source>
</evidence>
<dbReference type="GO" id="GO:0008380">
    <property type="term" value="P:RNA splicing"/>
    <property type="evidence" value="ECO:0007669"/>
    <property type="project" value="UniProtKB-KW"/>
</dbReference>
<dbReference type="GO" id="GO:0000339">
    <property type="term" value="F:RNA cap binding"/>
    <property type="evidence" value="ECO:0007669"/>
    <property type="project" value="InterPro"/>
</dbReference>
<proteinExistence type="inferred from homology"/>
<dbReference type="SUPFAM" id="SSF48371">
    <property type="entry name" value="ARM repeat"/>
    <property type="match status" value="3"/>
</dbReference>
<dbReference type="Pfam" id="PF09090">
    <property type="entry name" value="MIF4G_like_2"/>
    <property type="match status" value="1"/>
</dbReference>
<evidence type="ECO:0000256" key="4">
    <source>
        <dbReference type="ARBA" id="ARBA00022664"/>
    </source>
</evidence>
<dbReference type="FunFam" id="1.25.40.180:FF:000056">
    <property type="entry name" value="Sto1p"/>
    <property type="match status" value="1"/>
</dbReference>
<dbReference type="AlphaFoldDB" id="A0A4P6XJX6"/>
<protein>
    <recommendedName>
        <fullName evidence="10">Nuclear cap-binding protein complex subunit 1</fullName>
    </recommendedName>
    <alternativeName>
        <fullName evidence="9">80 kDa nuclear cap-binding protein</fullName>
    </alternativeName>
</protein>
<evidence type="ECO:0000259" key="12">
    <source>
        <dbReference type="SMART" id="SM00543"/>
    </source>
</evidence>
<feature type="compositionally biased region" description="Basic and acidic residues" evidence="11">
    <location>
        <begin position="1"/>
        <end position="12"/>
    </location>
</feature>
<evidence type="ECO:0000313" key="14">
    <source>
        <dbReference type="Proteomes" id="UP000292447"/>
    </source>
</evidence>
<evidence type="ECO:0000256" key="8">
    <source>
        <dbReference type="ARBA" id="ARBA00023242"/>
    </source>
</evidence>
<gene>
    <name evidence="13" type="primary">MPUL0A04630</name>
    <name evidence="13" type="ORF">METSCH_A04630</name>
</gene>
<evidence type="ECO:0000256" key="6">
    <source>
        <dbReference type="ARBA" id="ARBA00022884"/>
    </source>
</evidence>
<keyword evidence="5" id="KW-0509">mRNA transport</keyword>
<feature type="region of interest" description="Disordered" evidence="11">
    <location>
        <begin position="1"/>
        <end position="28"/>
    </location>
</feature>
<dbReference type="STRING" id="2163413.A0A4P6XJX6"/>
<dbReference type="PANTHER" id="PTHR12412:SF2">
    <property type="entry name" value="NUCLEAR CAP-BINDING PROTEIN SUBUNIT 1"/>
    <property type="match status" value="1"/>
</dbReference>
<dbReference type="Proteomes" id="UP000292447">
    <property type="component" value="Chromosome I"/>
</dbReference>
<name>A0A4P6XJX6_9ASCO</name>
<evidence type="ECO:0000313" key="13">
    <source>
        <dbReference type="EMBL" id="QBM85834.1"/>
    </source>
</evidence>
<dbReference type="InterPro" id="IPR015174">
    <property type="entry name" value="MIF4G-like_typ-2"/>
</dbReference>
<evidence type="ECO:0000256" key="9">
    <source>
        <dbReference type="ARBA" id="ARBA00030965"/>
    </source>
</evidence>
<evidence type="ECO:0000256" key="2">
    <source>
        <dbReference type="ARBA" id="ARBA00007413"/>
    </source>
</evidence>
<dbReference type="SMART" id="SM00543">
    <property type="entry name" value="MIF4G"/>
    <property type="match status" value="1"/>
</dbReference>
<dbReference type="Pfam" id="PF09088">
    <property type="entry name" value="MIF4G_like"/>
    <property type="match status" value="1"/>
</dbReference>
<evidence type="ECO:0000256" key="3">
    <source>
        <dbReference type="ARBA" id="ARBA00022448"/>
    </source>
</evidence>
<keyword evidence="8" id="KW-0539">Nucleus</keyword>
<accession>A0A4P6XJX6</accession>
<dbReference type="InterPro" id="IPR015172">
    <property type="entry name" value="MIF4G-like_typ-1"/>
</dbReference>
<keyword evidence="4" id="KW-0507">mRNA processing</keyword>
<dbReference type="PANTHER" id="PTHR12412">
    <property type="entry name" value="CAP BINDING PROTEIN"/>
    <property type="match status" value="1"/>
</dbReference>
<dbReference type="InterPro" id="IPR003890">
    <property type="entry name" value="MIF4G-like_typ-3"/>
</dbReference>